<protein>
    <submittedName>
        <fullName evidence="1">GNAT family N-acetyltransferase</fullName>
        <ecNumber evidence="1">2.3.1.-</ecNumber>
    </submittedName>
</protein>
<dbReference type="Proteomes" id="UP001392318">
    <property type="component" value="Unassembled WGS sequence"/>
</dbReference>
<organism evidence="1 2">
    <name type="scientific">Paraburkholderia unamae</name>
    <dbReference type="NCBI Taxonomy" id="219649"/>
    <lineage>
        <taxon>Bacteria</taxon>
        <taxon>Pseudomonadati</taxon>
        <taxon>Pseudomonadota</taxon>
        <taxon>Betaproteobacteria</taxon>
        <taxon>Burkholderiales</taxon>
        <taxon>Burkholderiaceae</taxon>
        <taxon>Paraburkholderia</taxon>
    </lineage>
</organism>
<dbReference type="EC" id="2.3.1.-" evidence="1"/>
<keyword evidence="2" id="KW-1185">Reference proteome</keyword>
<name>A0ACC6RG69_9BURK</name>
<keyword evidence="1" id="KW-0808">Transferase</keyword>
<sequence>MLTKRIVQVDEKHAIHVNHFHDAAGNHLFNEPAYFRLHSSSPRDAYVQLVRRSDAKVYATVAFFAIDDESYLSPKRGTFGGLSMNHQVEFETLERFLSTLLAHLNSEGARVVRVRCAPASHDLAAFSTMFNLLTRSRFALVSHELNYDLRVDDGAFVARIDYGNAKRLRKAQREGFVAERVGHERCDDVHRVIEQNRARLGVGVSMSAAQLRQMVELFPKKLHFFSVFRDAARSEIVAAAVCIALTESVFYVFYWGDVDGMSAYSPIVLLASTIYEFCQQNGFTVLDAGISTLHGDPNYGLVRFKRNLGFQESVKLDFELHAA</sequence>
<proteinExistence type="predicted"/>
<gene>
    <name evidence="1" type="ORF">VSR83_10775</name>
</gene>
<accession>A0ACC6RG69</accession>
<evidence type="ECO:0000313" key="1">
    <source>
        <dbReference type="EMBL" id="MEM5400565.1"/>
    </source>
</evidence>
<reference evidence="1" key="1">
    <citation type="submission" date="2024-01" db="EMBL/GenBank/DDBJ databases">
        <title>The diversity of rhizobia nodulating Mimosa spp. in eleven states of Brazil covering several biomes is determined by host plant, location, and edaphic factors.</title>
        <authorList>
            <person name="Rouws L."/>
            <person name="Barauna A."/>
            <person name="Beukes C."/>
            <person name="De Faria S.M."/>
            <person name="Gross E."/>
            <person name="Dos Reis Junior F.B."/>
            <person name="Simon M."/>
            <person name="Maluk M."/>
            <person name="Odee D.W."/>
            <person name="Kenicer G."/>
            <person name="Young J.P.W."/>
            <person name="Reis V.M."/>
            <person name="Zilli J."/>
            <person name="James E.K."/>
        </authorList>
    </citation>
    <scope>NUCLEOTIDE SEQUENCE</scope>
    <source>
        <strain evidence="1">JPY452</strain>
    </source>
</reference>
<comment type="caution">
    <text evidence="1">The sequence shown here is derived from an EMBL/GenBank/DDBJ whole genome shotgun (WGS) entry which is preliminary data.</text>
</comment>
<keyword evidence="1" id="KW-0012">Acyltransferase</keyword>
<dbReference type="EMBL" id="JAYMRU010000006">
    <property type="protein sequence ID" value="MEM5400565.1"/>
    <property type="molecule type" value="Genomic_DNA"/>
</dbReference>
<evidence type="ECO:0000313" key="2">
    <source>
        <dbReference type="Proteomes" id="UP001392318"/>
    </source>
</evidence>